<dbReference type="OrthoDB" id="9814204at2"/>
<proteinExistence type="predicted"/>
<name>A0YGB6_9GAMM</name>
<organism evidence="2 3">
    <name type="scientific">marine gamma proteobacterium HTCC2143</name>
    <dbReference type="NCBI Taxonomy" id="247633"/>
    <lineage>
        <taxon>Bacteria</taxon>
        <taxon>Pseudomonadati</taxon>
        <taxon>Pseudomonadota</taxon>
        <taxon>Gammaproteobacteria</taxon>
        <taxon>Cellvibrionales</taxon>
        <taxon>Spongiibacteraceae</taxon>
        <taxon>BD1-7 clade</taxon>
    </lineage>
</organism>
<sequence>MTEHMGRQFTVDNWGYPPQNRQSFQHVQSLFATARLRRGPGPSATFEANKKDIFGLTYEGAGGSPRAVNQMLEDGYTDAFIVVKDNAILCEHYANGMAADSFHLLNSVTKSFVGMLAGIHIAKGLIRETDLVTKHIAELVGTAFSESTIRHLLDMTAAPKYGEDYADPSADFWVEAAVVGWRPALRTKESATNLLAYAATLTETEQSNGEKYHYRTVLTNVLGMILERAGTVNLQEQLQRDIWQKLGPQQDAAIVVDPTGFPYVGAGMNACARDLARFGQMMIQQGEYNGEQIVPRQWINDTRYADDHARINFAASDYGAMMPGGHYRNQVWVEDAEKGVLVAIGIHGQVIYMNMQNQVVIVKLSTHPESVSPLFQDGFMAMRAISEHLARD</sequence>
<dbReference type="PANTHER" id="PTHR43283">
    <property type="entry name" value="BETA-LACTAMASE-RELATED"/>
    <property type="match status" value="1"/>
</dbReference>
<dbReference type="PANTHER" id="PTHR43283:SF7">
    <property type="entry name" value="BETA-LACTAMASE-RELATED DOMAIN-CONTAINING PROTEIN"/>
    <property type="match status" value="1"/>
</dbReference>
<comment type="caution">
    <text evidence="2">The sequence shown here is derived from an EMBL/GenBank/DDBJ whole genome shotgun (WGS) entry which is preliminary data.</text>
</comment>
<accession>A0YGB6</accession>
<dbReference type="Pfam" id="PF00144">
    <property type="entry name" value="Beta-lactamase"/>
    <property type="match status" value="1"/>
</dbReference>
<keyword evidence="3" id="KW-1185">Reference proteome</keyword>
<dbReference type="eggNOG" id="COG1680">
    <property type="taxonomic scope" value="Bacteria"/>
</dbReference>
<feature type="domain" description="Beta-lactamase-related" evidence="1">
    <location>
        <begin position="78"/>
        <end position="370"/>
    </location>
</feature>
<evidence type="ECO:0000313" key="3">
    <source>
        <dbReference type="Proteomes" id="UP000004931"/>
    </source>
</evidence>
<dbReference type="EMBL" id="AAVT01000010">
    <property type="protein sequence ID" value="EAW30142.1"/>
    <property type="molecule type" value="Genomic_DNA"/>
</dbReference>
<dbReference type="SUPFAM" id="SSF56601">
    <property type="entry name" value="beta-lactamase/transpeptidase-like"/>
    <property type="match status" value="1"/>
</dbReference>
<dbReference type="Proteomes" id="UP000004931">
    <property type="component" value="Unassembled WGS sequence"/>
</dbReference>
<gene>
    <name evidence="2" type="ORF">GP2143_11232</name>
</gene>
<protein>
    <recommendedName>
        <fullName evidence="1">Beta-lactamase-related domain-containing protein</fullName>
    </recommendedName>
</protein>
<dbReference type="InterPro" id="IPR012338">
    <property type="entry name" value="Beta-lactam/transpept-like"/>
</dbReference>
<evidence type="ECO:0000313" key="2">
    <source>
        <dbReference type="EMBL" id="EAW30142.1"/>
    </source>
</evidence>
<dbReference type="Gene3D" id="3.40.710.10">
    <property type="entry name" value="DD-peptidase/beta-lactamase superfamily"/>
    <property type="match status" value="1"/>
</dbReference>
<dbReference type="STRING" id="247633.GP2143_11232"/>
<dbReference type="InterPro" id="IPR050789">
    <property type="entry name" value="Diverse_Enzym_Activities"/>
</dbReference>
<dbReference type="AlphaFoldDB" id="A0YGB6"/>
<reference evidence="2 3" key="1">
    <citation type="journal article" date="2010" name="J. Bacteriol.">
        <title>Genome sequence of the oligotrophic marine Gammaproteobacterium HTCC2143, isolated from the Oregon Coast.</title>
        <authorList>
            <person name="Oh H.M."/>
            <person name="Kang I."/>
            <person name="Ferriera S."/>
            <person name="Giovannoni S.J."/>
            <person name="Cho J.C."/>
        </authorList>
    </citation>
    <scope>NUCLEOTIDE SEQUENCE [LARGE SCALE GENOMIC DNA]</scope>
    <source>
        <strain evidence="2 3">HTCC2143</strain>
    </source>
</reference>
<dbReference type="InterPro" id="IPR001466">
    <property type="entry name" value="Beta-lactam-related"/>
</dbReference>
<evidence type="ECO:0000259" key="1">
    <source>
        <dbReference type="Pfam" id="PF00144"/>
    </source>
</evidence>